<dbReference type="EMBL" id="SIYF01000125">
    <property type="protein sequence ID" value="TKK88477.1"/>
    <property type="molecule type" value="Genomic_DNA"/>
</dbReference>
<evidence type="ECO:0000313" key="2">
    <source>
        <dbReference type="Proteomes" id="UP000305511"/>
    </source>
</evidence>
<dbReference type="InterPro" id="IPR052807">
    <property type="entry name" value="Mito_transl_resp_regulator"/>
</dbReference>
<feature type="non-terminal residue" evidence="1">
    <location>
        <position position="71"/>
    </location>
</feature>
<reference evidence="1 2" key="1">
    <citation type="submission" date="2019-02" db="EMBL/GenBank/DDBJ databases">
        <title>Bacteria dissemination in different level of health care in South Africa: the effectiveness of infections prevention and control.</title>
        <authorList>
            <person name="Shobo C."/>
            <person name="Amoako D.G."/>
            <person name="Allam M."/>
            <person name="Ismail A."/>
            <person name="Bester L.A."/>
            <person name="Essack S.Y."/>
        </authorList>
    </citation>
    <scope>NUCLEOTIDE SEQUENCE [LARGE SCALE GENOMIC DNA]</scope>
    <source>
        <strain evidence="1 2">2SIL2</strain>
    </source>
</reference>
<gene>
    <name evidence="1" type="ORF">EY666_05575</name>
</gene>
<accession>A0A4U3MKB4</accession>
<dbReference type="AlphaFoldDB" id="A0A4U3MKB4"/>
<organism evidence="1 2">
    <name type="scientific">Enterococcus faecalis</name>
    <name type="common">Streptococcus faecalis</name>
    <dbReference type="NCBI Taxonomy" id="1351"/>
    <lineage>
        <taxon>Bacteria</taxon>
        <taxon>Bacillati</taxon>
        <taxon>Bacillota</taxon>
        <taxon>Bacilli</taxon>
        <taxon>Lactobacillales</taxon>
        <taxon>Enterococcaceae</taxon>
        <taxon>Enterococcus</taxon>
    </lineage>
</organism>
<dbReference type="PANTHER" id="PTHR46406:SF1">
    <property type="entry name" value="NITRIC OXIDE-ASSOCIATED PROTEIN 1"/>
    <property type="match status" value="1"/>
</dbReference>
<name>A0A4U3MKB4_ENTFL</name>
<comment type="caution">
    <text evidence="1">The sequence shown here is derived from an EMBL/GenBank/DDBJ whole genome shotgun (WGS) entry which is preliminary data.</text>
</comment>
<sequence>MTEAIHCIGCGAIIQTENPHELGYTPKTAFEKGMETGEVYCQRCFRLRHYNDIQDVQLTDDDFLRLLNGLG</sequence>
<proteinExistence type="predicted"/>
<protein>
    <submittedName>
        <fullName evidence="1">Ribosome biogenesis GTPase YqeH</fullName>
    </submittedName>
</protein>
<dbReference type="PANTHER" id="PTHR46406">
    <property type="entry name" value="NITRIC OXIDE-ASSOCIATED PROTEIN 1"/>
    <property type="match status" value="1"/>
</dbReference>
<evidence type="ECO:0000313" key="1">
    <source>
        <dbReference type="EMBL" id="TKK88477.1"/>
    </source>
</evidence>
<dbReference type="Proteomes" id="UP000305511">
    <property type="component" value="Unassembled WGS sequence"/>
</dbReference>